<reference evidence="2" key="1">
    <citation type="journal article" date="2020" name="Stud. Mycol.">
        <title>101 Dothideomycetes genomes: A test case for predicting lifestyles and emergence of pathogens.</title>
        <authorList>
            <person name="Haridas S."/>
            <person name="Albert R."/>
            <person name="Binder M."/>
            <person name="Bloem J."/>
            <person name="LaButti K."/>
            <person name="Salamov A."/>
            <person name="Andreopoulos B."/>
            <person name="Baker S."/>
            <person name="Barry K."/>
            <person name="Bills G."/>
            <person name="Bluhm B."/>
            <person name="Cannon C."/>
            <person name="Castanera R."/>
            <person name="Culley D."/>
            <person name="Daum C."/>
            <person name="Ezra D."/>
            <person name="Gonzalez J."/>
            <person name="Henrissat B."/>
            <person name="Kuo A."/>
            <person name="Liang C."/>
            <person name="Lipzen A."/>
            <person name="Lutzoni F."/>
            <person name="Magnuson J."/>
            <person name="Mondo S."/>
            <person name="Nolan M."/>
            <person name="Ohm R."/>
            <person name="Pangilinan J."/>
            <person name="Park H.-J."/>
            <person name="Ramirez L."/>
            <person name="Alfaro M."/>
            <person name="Sun H."/>
            <person name="Tritt A."/>
            <person name="Yoshinaga Y."/>
            <person name="Zwiers L.-H."/>
            <person name="Turgeon B."/>
            <person name="Goodwin S."/>
            <person name="Spatafora J."/>
            <person name="Crous P."/>
            <person name="Grigoriev I."/>
        </authorList>
    </citation>
    <scope>NUCLEOTIDE SEQUENCE [LARGE SCALE GENOMIC DNA]</scope>
    <source>
        <strain evidence="2">CBS 304.66</strain>
    </source>
</reference>
<name>A0A9P4K7A5_9PLEO</name>
<dbReference type="Proteomes" id="UP000800093">
    <property type="component" value="Unassembled WGS sequence"/>
</dbReference>
<evidence type="ECO:0000313" key="2">
    <source>
        <dbReference type="Proteomes" id="UP000800093"/>
    </source>
</evidence>
<organism evidence="1 2">
    <name type="scientific">Lojkania enalia</name>
    <dbReference type="NCBI Taxonomy" id="147567"/>
    <lineage>
        <taxon>Eukaryota</taxon>
        <taxon>Fungi</taxon>
        <taxon>Dikarya</taxon>
        <taxon>Ascomycota</taxon>
        <taxon>Pezizomycotina</taxon>
        <taxon>Dothideomycetes</taxon>
        <taxon>Pleosporomycetidae</taxon>
        <taxon>Pleosporales</taxon>
        <taxon>Pleosporales incertae sedis</taxon>
        <taxon>Lojkania</taxon>
    </lineage>
</organism>
<dbReference type="AlphaFoldDB" id="A0A9P4K7A5"/>
<keyword evidence="2" id="KW-1185">Reference proteome</keyword>
<proteinExistence type="predicted"/>
<sequence length="85" mass="9323">MAAIVRETRLPNAVPTDLVSADLLAQSFPPLHLCGVCKNSSLGNEDTYIWGPFTIPPPKILFILYISNSLPHLPLLHSTLNSAHY</sequence>
<protein>
    <submittedName>
        <fullName evidence="1">Uncharacterized protein</fullName>
    </submittedName>
</protein>
<comment type="caution">
    <text evidence="1">The sequence shown here is derived from an EMBL/GenBank/DDBJ whole genome shotgun (WGS) entry which is preliminary data.</text>
</comment>
<gene>
    <name evidence="1" type="ORF">CC78DRAFT_534648</name>
</gene>
<dbReference type="EMBL" id="ML986638">
    <property type="protein sequence ID" value="KAF2262607.1"/>
    <property type="molecule type" value="Genomic_DNA"/>
</dbReference>
<accession>A0A9P4K7A5</accession>
<evidence type="ECO:0000313" key="1">
    <source>
        <dbReference type="EMBL" id="KAF2262607.1"/>
    </source>
</evidence>